<comment type="similarity">
    <text evidence="2">Belongs to the membrane fusion protein (MFP) (TC 8.A.1) family.</text>
</comment>
<dbReference type="RefSeq" id="WP_265895491.1">
    <property type="nucleotide sequence ID" value="NZ_JAPIVE010000001.1"/>
</dbReference>
<dbReference type="Proteomes" id="UP001165678">
    <property type="component" value="Unassembled WGS sequence"/>
</dbReference>
<dbReference type="GO" id="GO:0022857">
    <property type="term" value="F:transmembrane transporter activity"/>
    <property type="evidence" value="ECO:0007669"/>
    <property type="project" value="InterPro"/>
</dbReference>
<comment type="caution">
    <text evidence="9">The sequence shown here is derived from an EMBL/GenBank/DDBJ whole genome shotgun (WGS) entry which is preliminary data.</text>
</comment>
<comment type="subcellular location">
    <subcellularLocation>
        <location evidence="1">Cell inner membrane</location>
        <topology evidence="1">Lipid-anchor</topology>
    </subcellularLocation>
</comment>
<keyword evidence="3" id="KW-0175">Coiled coil</keyword>
<dbReference type="Pfam" id="PF25876">
    <property type="entry name" value="HH_MFP_RND"/>
    <property type="match status" value="1"/>
</dbReference>
<feature type="domain" description="Multidrug resistance protein MdtA-like barrel-sandwich hybrid" evidence="6">
    <location>
        <begin position="73"/>
        <end position="209"/>
    </location>
</feature>
<evidence type="ECO:0000256" key="4">
    <source>
        <dbReference type="SAM" id="MobiDB-lite"/>
    </source>
</evidence>
<gene>
    <name evidence="9" type="ORF">OQ287_02660</name>
</gene>
<feature type="domain" description="Multidrug resistance protein MdtA-like C-terminal permuted SH3" evidence="8">
    <location>
        <begin position="310"/>
        <end position="368"/>
    </location>
</feature>
<dbReference type="Gene3D" id="2.40.30.170">
    <property type="match status" value="1"/>
</dbReference>
<feature type="domain" description="Multidrug resistance protein MdtA-like beta-barrel" evidence="7">
    <location>
        <begin position="216"/>
        <end position="302"/>
    </location>
</feature>
<dbReference type="InterPro" id="IPR006143">
    <property type="entry name" value="RND_pump_MFP"/>
</dbReference>
<dbReference type="AlphaFoldDB" id="A0AA42CT08"/>
<dbReference type="Pfam" id="PF25944">
    <property type="entry name" value="Beta-barrel_RND"/>
    <property type="match status" value="1"/>
</dbReference>
<feature type="domain" description="Multidrug resistance protein MdtA-like alpha-helical hairpin" evidence="5">
    <location>
        <begin position="113"/>
        <end position="181"/>
    </location>
</feature>
<evidence type="ECO:0000259" key="8">
    <source>
        <dbReference type="Pfam" id="PF25967"/>
    </source>
</evidence>
<evidence type="ECO:0000256" key="1">
    <source>
        <dbReference type="ARBA" id="ARBA00004519"/>
    </source>
</evidence>
<dbReference type="Gene3D" id="2.40.50.100">
    <property type="match status" value="1"/>
</dbReference>
<evidence type="ECO:0000259" key="5">
    <source>
        <dbReference type="Pfam" id="PF25876"/>
    </source>
</evidence>
<dbReference type="Gene3D" id="2.40.420.20">
    <property type="match status" value="1"/>
</dbReference>
<name>A0AA42CT08_9GAMM</name>
<dbReference type="GO" id="GO:0046677">
    <property type="term" value="P:response to antibiotic"/>
    <property type="evidence" value="ECO:0007669"/>
    <property type="project" value="TreeGrafter"/>
</dbReference>
<evidence type="ECO:0000259" key="7">
    <source>
        <dbReference type="Pfam" id="PF25944"/>
    </source>
</evidence>
<organism evidence="9 10">
    <name type="scientific">Larsenimonas rhizosphaerae</name>
    <dbReference type="NCBI Taxonomy" id="2944682"/>
    <lineage>
        <taxon>Bacteria</taxon>
        <taxon>Pseudomonadati</taxon>
        <taxon>Pseudomonadota</taxon>
        <taxon>Gammaproteobacteria</taxon>
        <taxon>Oceanospirillales</taxon>
        <taxon>Halomonadaceae</taxon>
        <taxon>Larsenimonas</taxon>
    </lineage>
</organism>
<keyword evidence="10" id="KW-1185">Reference proteome</keyword>
<dbReference type="Pfam" id="PF25967">
    <property type="entry name" value="RND-MFP_C"/>
    <property type="match status" value="1"/>
</dbReference>
<dbReference type="Gene3D" id="1.10.287.470">
    <property type="entry name" value="Helix hairpin bin"/>
    <property type="match status" value="1"/>
</dbReference>
<evidence type="ECO:0000313" key="9">
    <source>
        <dbReference type="EMBL" id="MCX2523132.1"/>
    </source>
</evidence>
<sequence>MSLGKVRAWPGRPVWVLCVIGLLMAGCGDGEKSSQKNQASAASAKPAQVETVAPMDLTLEREYPAKIRSDLSADIVARVSGVLEKQLYTPGDTVEKGQTLFIIEQAQYKAAVEQARADVESARATLENNRRDYERYNELYKQRSVSQQQRDSALSAYRTARASVAQAQAALDDAQISLDYTTVKAPVSGRVGLNEVNVGNYVAVQTELTTVTPLDPLEVRFALPQSDAFALRRQRTNDPESIKASLEFPYADQSGSTDTSLKGTLNFLGSRVDDTTSTVQARAVFKNPGDLFLPGLFVRVKLLGVKHYSALAVPEVAVTEGLKGPQLYILNDKDVIENRFVSLGEQAGGWVVISDGLAKGDRVVVSAIGSVSPGDKIKPQAFDGQPTTTPTDPSGKNGASTHQAMQGTSISGQDTQKDAPSQQQDQ</sequence>
<dbReference type="InterPro" id="IPR058626">
    <property type="entry name" value="MdtA-like_b-barrel"/>
</dbReference>
<dbReference type="InterPro" id="IPR058627">
    <property type="entry name" value="MdtA-like_C"/>
</dbReference>
<dbReference type="EMBL" id="JAPIVE010000001">
    <property type="protein sequence ID" value="MCX2523132.1"/>
    <property type="molecule type" value="Genomic_DNA"/>
</dbReference>
<feature type="region of interest" description="Disordered" evidence="4">
    <location>
        <begin position="375"/>
        <end position="426"/>
    </location>
</feature>
<dbReference type="Pfam" id="PF25917">
    <property type="entry name" value="BSH_RND"/>
    <property type="match status" value="1"/>
</dbReference>
<feature type="coiled-coil region" evidence="3">
    <location>
        <begin position="105"/>
        <end position="143"/>
    </location>
</feature>
<dbReference type="PANTHER" id="PTHR30158">
    <property type="entry name" value="ACRA/E-RELATED COMPONENT OF DRUG EFFLUX TRANSPORTER"/>
    <property type="match status" value="1"/>
</dbReference>
<dbReference type="PROSITE" id="PS51257">
    <property type="entry name" value="PROKAR_LIPOPROTEIN"/>
    <property type="match status" value="1"/>
</dbReference>
<feature type="compositionally biased region" description="Polar residues" evidence="4">
    <location>
        <begin position="385"/>
        <end position="426"/>
    </location>
</feature>
<dbReference type="GO" id="GO:0030313">
    <property type="term" value="C:cell envelope"/>
    <property type="evidence" value="ECO:0007669"/>
    <property type="project" value="UniProtKB-SubCell"/>
</dbReference>
<evidence type="ECO:0000256" key="3">
    <source>
        <dbReference type="SAM" id="Coils"/>
    </source>
</evidence>
<evidence type="ECO:0000313" key="10">
    <source>
        <dbReference type="Proteomes" id="UP001165678"/>
    </source>
</evidence>
<protein>
    <submittedName>
        <fullName evidence="9">Efflux RND transporter periplasmic adaptor subunit</fullName>
    </submittedName>
</protein>
<dbReference type="GO" id="GO:0005886">
    <property type="term" value="C:plasma membrane"/>
    <property type="evidence" value="ECO:0007669"/>
    <property type="project" value="TreeGrafter"/>
</dbReference>
<dbReference type="InterPro" id="IPR058625">
    <property type="entry name" value="MdtA-like_BSH"/>
</dbReference>
<dbReference type="NCBIfam" id="TIGR01730">
    <property type="entry name" value="RND_mfp"/>
    <property type="match status" value="1"/>
</dbReference>
<evidence type="ECO:0000256" key="2">
    <source>
        <dbReference type="ARBA" id="ARBA00009477"/>
    </source>
</evidence>
<accession>A0AA42CT08</accession>
<reference evidence="9" key="1">
    <citation type="submission" date="2022-11" db="EMBL/GenBank/DDBJ databases">
        <title>Larsenimonas rhizosphaerae sp. nov., isolated from a tidal mudflat.</title>
        <authorList>
            <person name="Lee S.D."/>
            <person name="Kim I.S."/>
        </authorList>
    </citation>
    <scope>NUCLEOTIDE SEQUENCE</scope>
    <source>
        <strain evidence="9">GH2-1</strain>
    </source>
</reference>
<proteinExistence type="inferred from homology"/>
<dbReference type="InterPro" id="IPR058624">
    <property type="entry name" value="MdtA-like_HH"/>
</dbReference>
<dbReference type="SUPFAM" id="SSF111369">
    <property type="entry name" value="HlyD-like secretion proteins"/>
    <property type="match status" value="1"/>
</dbReference>
<evidence type="ECO:0000259" key="6">
    <source>
        <dbReference type="Pfam" id="PF25917"/>
    </source>
</evidence>